<accession>A0ACC3S532</accession>
<proteinExistence type="predicted"/>
<organism evidence="1 2">
    <name type="scientific">Zalaria obscura</name>
    <dbReference type="NCBI Taxonomy" id="2024903"/>
    <lineage>
        <taxon>Eukaryota</taxon>
        <taxon>Fungi</taxon>
        <taxon>Dikarya</taxon>
        <taxon>Ascomycota</taxon>
        <taxon>Pezizomycotina</taxon>
        <taxon>Dothideomycetes</taxon>
        <taxon>Dothideomycetidae</taxon>
        <taxon>Dothideales</taxon>
        <taxon>Zalariaceae</taxon>
        <taxon>Zalaria</taxon>
    </lineage>
</organism>
<gene>
    <name evidence="1" type="ORF">M8818_007268</name>
</gene>
<evidence type="ECO:0000313" key="1">
    <source>
        <dbReference type="EMBL" id="KAK8196115.1"/>
    </source>
</evidence>
<dbReference type="EMBL" id="JAMKPW020000042">
    <property type="protein sequence ID" value="KAK8196115.1"/>
    <property type="molecule type" value="Genomic_DNA"/>
</dbReference>
<reference evidence="1" key="1">
    <citation type="submission" date="2024-02" db="EMBL/GenBank/DDBJ databases">
        <title>Metagenome Assembled Genome of Zalaria obscura JY119.</title>
        <authorList>
            <person name="Vighnesh L."/>
            <person name="Jagadeeshwari U."/>
            <person name="Venkata Ramana C."/>
            <person name="Sasikala C."/>
        </authorList>
    </citation>
    <scope>NUCLEOTIDE SEQUENCE</scope>
    <source>
        <strain evidence="1">JY119</strain>
    </source>
</reference>
<protein>
    <submittedName>
        <fullName evidence="1">Uncharacterized protein</fullName>
    </submittedName>
</protein>
<comment type="caution">
    <text evidence="1">The sequence shown here is derived from an EMBL/GenBank/DDBJ whole genome shotgun (WGS) entry which is preliminary data.</text>
</comment>
<sequence>MRLLSTLALPLLSLSAGIAAAASWSFDDAQLTVQGKGAGVGGGLKTKFSPKSPLSQDVSLGATDTLKIVLTTSEDSSPKRPHQAFLTVQEPKTGLEESFPFSIKESGKGKVELTHKDLPFQFLSADSPLTAKLTIASFGSSTPYDSKVFDLTVSRDPSTPLSIPEPPLRYGALPEIHHIFRDDPRSPMTVISSFFTLAVIATLPVLFGTWLLLGANVSHLGKAMSSAPISHGVFYGSLVALEGILFLYYTSWTLFQILPAMGLVGVVAFISGSRALSEVQERRLAGLR</sequence>
<evidence type="ECO:0000313" key="2">
    <source>
        <dbReference type="Proteomes" id="UP001320706"/>
    </source>
</evidence>
<name>A0ACC3S532_9PEZI</name>
<dbReference type="Proteomes" id="UP001320706">
    <property type="component" value="Unassembled WGS sequence"/>
</dbReference>
<keyword evidence="2" id="KW-1185">Reference proteome</keyword>